<feature type="transmembrane region" description="Helical" evidence="2">
    <location>
        <begin position="20"/>
        <end position="41"/>
    </location>
</feature>
<comment type="caution">
    <text evidence="4">The sequence shown here is derived from an EMBL/GenBank/DDBJ whole genome shotgun (WGS) entry which is preliminary data.</text>
</comment>
<evidence type="ECO:0000259" key="3">
    <source>
        <dbReference type="Pfam" id="PF13239"/>
    </source>
</evidence>
<evidence type="ECO:0000256" key="2">
    <source>
        <dbReference type="SAM" id="Phobius"/>
    </source>
</evidence>
<evidence type="ECO:0000313" key="4">
    <source>
        <dbReference type="EMBL" id="GLR17373.1"/>
    </source>
</evidence>
<keyword evidence="2" id="KW-1133">Transmembrane helix</keyword>
<keyword evidence="5" id="KW-1185">Reference proteome</keyword>
<feature type="coiled-coil region" evidence="1">
    <location>
        <begin position="83"/>
        <end position="110"/>
    </location>
</feature>
<gene>
    <name evidence="4" type="ORF">GCM10007940_19880</name>
</gene>
<name>A0AA37SSI4_9BACT</name>
<feature type="transmembrane region" description="Helical" evidence="2">
    <location>
        <begin position="47"/>
        <end position="67"/>
    </location>
</feature>
<dbReference type="Proteomes" id="UP001156666">
    <property type="component" value="Unassembled WGS sequence"/>
</dbReference>
<keyword evidence="1" id="KW-0175">Coiled coil</keyword>
<proteinExistence type="predicted"/>
<accession>A0AA37SSI4</accession>
<sequence length="123" mass="14343">MADKNYIKALRRAKAKKTYYTSIFAFVPIGIMLFIVNVGLIETNIPWSLFPIGIMSAILVVQKILLYKKPTKTVFAKDYLQYQTEKELRMIEFEDDMDELEAEKLQLTHLELQPLGRQDNELV</sequence>
<feature type="domain" description="2TM" evidence="3">
    <location>
        <begin position="8"/>
        <end position="88"/>
    </location>
</feature>
<dbReference type="AlphaFoldDB" id="A0AA37SSI4"/>
<reference evidence="4" key="2">
    <citation type="submission" date="2023-01" db="EMBL/GenBank/DDBJ databases">
        <title>Draft genome sequence of Portibacter lacus strain NBRC 108769.</title>
        <authorList>
            <person name="Sun Q."/>
            <person name="Mori K."/>
        </authorList>
    </citation>
    <scope>NUCLEOTIDE SEQUENCE</scope>
    <source>
        <strain evidence="4">NBRC 108769</strain>
    </source>
</reference>
<keyword evidence="2" id="KW-0812">Transmembrane</keyword>
<dbReference type="RefSeq" id="WP_235294083.1">
    <property type="nucleotide sequence ID" value="NZ_BSOH01000011.1"/>
</dbReference>
<reference evidence="4" key="1">
    <citation type="journal article" date="2014" name="Int. J. Syst. Evol. Microbiol.">
        <title>Complete genome sequence of Corynebacterium casei LMG S-19264T (=DSM 44701T), isolated from a smear-ripened cheese.</title>
        <authorList>
            <consortium name="US DOE Joint Genome Institute (JGI-PGF)"/>
            <person name="Walter F."/>
            <person name="Albersmeier A."/>
            <person name="Kalinowski J."/>
            <person name="Ruckert C."/>
        </authorList>
    </citation>
    <scope>NUCLEOTIDE SEQUENCE</scope>
    <source>
        <strain evidence="4">NBRC 108769</strain>
    </source>
</reference>
<protein>
    <recommendedName>
        <fullName evidence="3">2TM domain-containing protein</fullName>
    </recommendedName>
</protein>
<evidence type="ECO:0000256" key="1">
    <source>
        <dbReference type="SAM" id="Coils"/>
    </source>
</evidence>
<keyword evidence="2" id="KW-0472">Membrane</keyword>
<dbReference type="InterPro" id="IPR025698">
    <property type="entry name" value="2TM_dom"/>
</dbReference>
<organism evidence="4 5">
    <name type="scientific">Portibacter lacus</name>
    <dbReference type="NCBI Taxonomy" id="1099794"/>
    <lineage>
        <taxon>Bacteria</taxon>
        <taxon>Pseudomonadati</taxon>
        <taxon>Bacteroidota</taxon>
        <taxon>Saprospiria</taxon>
        <taxon>Saprospirales</taxon>
        <taxon>Haliscomenobacteraceae</taxon>
        <taxon>Portibacter</taxon>
    </lineage>
</organism>
<evidence type="ECO:0000313" key="5">
    <source>
        <dbReference type="Proteomes" id="UP001156666"/>
    </source>
</evidence>
<dbReference type="Pfam" id="PF13239">
    <property type="entry name" value="2TM"/>
    <property type="match status" value="1"/>
</dbReference>
<dbReference type="EMBL" id="BSOH01000011">
    <property type="protein sequence ID" value="GLR17373.1"/>
    <property type="molecule type" value="Genomic_DNA"/>
</dbReference>